<accession>A0A023DG96</accession>
<proteinExistence type="inferred from homology"/>
<feature type="domain" description="Cation efflux protein transmembrane" evidence="9">
    <location>
        <begin position="23"/>
        <end position="215"/>
    </location>
</feature>
<comment type="caution">
    <text evidence="11">The sequence shown here is derived from an EMBL/GenBank/DDBJ whole genome shotgun (WGS) entry which is preliminary data.</text>
</comment>
<evidence type="ECO:0000256" key="3">
    <source>
        <dbReference type="ARBA" id="ARBA00022448"/>
    </source>
</evidence>
<dbReference type="InterPro" id="IPR036837">
    <property type="entry name" value="Cation_efflux_CTD_sf"/>
</dbReference>
<keyword evidence="4 8" id="KW-0812">Transmembrane</keyword>
<protein>
    <submittedName>
        <fullName evidence="11">Putative cation efflux protein</fullName>
    </submittedName>
</protein>
<keyword evidence="6" id="KW-0406">Ion transport</keyword>
<dbReference type="EMBL" id="BAWO01000039">
    <property type="protein sequence ID" value="GAJ40319.1"/>
    <property type="molecule type" value="Genomic_DNA"/>
</dbReference>
<dbReference type="InterPro" id="IPR050681">
    <property type="entry name" value="CDF/SLC30A"/>
</dbReference>
<keyword evidence="3" id="KW-0813">Transport</keyword>
<feature type="transmembrane region" description="Helical" evidence="8">
    <location>
        <begin position="186"/>
        <end position="206"/>
    </location>
</feature>
<comment type="subcellular location">
    <subcellularLocation>
        <location evidence="1">Membrane</location>
        <topology evidence="1">Multi-pass membrane protein</topology>
    </subcellularLocation>
</comment>
<feature type="non-terminal residue" evidence="11">
    <location>
        <position position="1"/>
    </location>
</feature>
<organism evidence="11 12">
    <name type="scientific">Parageobacillus caldoxylosilyticus NBRC 107762</name>
    <dbReference type="NCBI Taxonomy" id="1220594"/>
    <lineage>
        <taxon>Bacteria</taxon>
        <taxon>Bacillati</taxon>
        <taxon>Bacillota</taxon>
        <taxon>Bacilli</taxon>
        <taxon>Bacillales</taxon>
        <taxon>Anoxybacillaceae</taxon>
        <taxon>Saccharococcus</taxon>
    </lineage>
</organism>
<keyword evidence="7 8" id="KW-0472">Membrane</keyword>
<dbReference type="GO" id="GO:0005886">
    <property type="term" value="C:plasma membrane"/>
    <property type="evidence" value="ECO:0007669"/>
    <property type="project" value="TreeGrafter"/>
</dbReference>
<gene>
    <name evidence="11" type="ORF">GCA01S_039_00010</name>
</gene>
<reference evidence="11 12" key="1">
    <citation type="submission" date="2014-04" db="EMBL/GenBank/DDBJ databases">
        <title>Whole genome shotgun sequence of Geobacillus caldoxylosilyticus NBRC 107762.</title>
        <authorList>
            <person name="Hosoyama A."/>
            <person name="Hosoyama Y."/>
            <person name="Katano-Makiyama Y."/>
            <person name="Tsuchikane K."/>
            <person name="Ohji S."/>
            <person name="Ichikawa N."/>
            <person name="Yamazoe A."/>
            <person name="Fujita N."/>
        </authorList>
    </citation>
    <scope>NUCLEOTIDE SEQUENCE [LARGE SCALE GENOMIC DNA]</scope>
    <source>
        <strain evidence="11 12">NBRC 107762</strain>
    </source>
</reference>
<dbReference type="AlphaFoldDB" id="A0A023DG96"/>
<dbReference type="Pfam" id="PF16916">
    <property type="entry name" value="ZT_dimer"/>
    <property type="match status" value="1"/>
</dbReference>
<feature type="transmembrane region" description="Helical" evidence="8">
    <location>
        <begin position="22"/>
        <end position="43"/>
    </location>
</feature>
<dbReference type="Pfam" id="PF01545">
    <property type="entry name" value="Cation_efflux"/>
    <property type="match status" value="1"/>
</dbReference>
<feature type="transmembrane region" description="Helical" evidence="8">
    <location>
        <begin position="157"/>
        <end position="180"/>
    </location>
</feature>
<dbReference type="NCBIfam" id="TIGR01297">
    <property type="entry name" value="CDF"/>
    <property type="match status" value="1"/>
</dbReference>
<dbReference type="PANTHER" id="PTHR11562">
    <property type="entry name" value="CATION EFFLUX PROTEIN/ ZINC TRANSPORTER"/>
    <property type="match status" value="1"/>
</dbReference>
<dbReference type="PANTHER" id="PTHR11562:SF17">
    <property type="entry name" value="RE54080P-RELATED"/>
    <property type="match status" value="1"/>
</dbReference>
<evidence type="ECO:0000256" key="5">
    <source>
        <dbReference type="ARBA" id="ARBA00022989"/>
    </source>
</evidence>
<dbReference type="Proteomes" id="UP000023561">
    <property type="component" value="Unassembled WGS sequence"/>
</dbReference>
<dbReference type="Gene3D" id="1.20.1510.10">
    <property type="entry name" value="Cation efflux protein transmembrane domain"/>
    <property type="match status" value="1"/>
</dbReference>
<evidence type="ECO:0000256" key="6">
    <source>
        <dbReference type="ARBA" id="ARBA00023065"/>
    </source>
</evidence>
<feature type="transmembrane region" description="Helical" evidence="8">
    <location>
        <begin position="90"/>
        <end position="109"/>
    </location>
</feature>
<evidence type="ECO:0000259" key="9">
    <source>
        <dbReference type="Pfam" id="PF01545"/>
    </source>
</evidence>
<evidence type="ECO:0000256" key="8">
    <source>
        <dbReference type="SAM" id="Phobius"/>
    </source>
</evidence>
<dbReference type="InterPro" id="IPR027470">
    <property type="entry name" value="Cation_efflux_CTD"/>
</dbReference>
<evidence type="ECO:0000256" key="4">
    <source>
        <dbReference type="ARBA" id="ARBA00022692"/>
    </source>
</evidence>
<evidence type="ECO:0000313" key="12">
    <source>
        <dbReference type="Proteomes" id="UP000023561"/>
    </source>
</evidence>
<evidence type="ECO:0000256" key="2">
    <source>
        <dbReference type="ARBA" id="ARBA00008873"/>
    </source>
</evidence>
<sequence>SNMGHHHGCGDHSHAHHANQKALLISFFLILSFLVVEIIGGILTNSLALISDAGHMLSDAAALGLSLLALKMGEKQASETKTYGYKRFEILAALLNGVTLLLISVYIFYEAYHRFFDPPKVMSFGMLTVAGIGLIVNVLAAWILMKGDRSENLNLRSAFLHVLGDLLGSAGAIVAGLLILLFDWNIADPIVSVLVSVLVLISGWRVTKESVHILMEGRPVHIDLQEVKNKLLSLSGVTSVHDLHIWSITSGFPALSCHLVVDSRIDRDHVLHEAKAMLQKHFGIQHSTIQIEGEQMKKCTETDICN</sequence>
<dbReference type="SUPFAM" id="SSF161111">
    <property type="entry name" value="Cation efflux protein transmembrane domain-like"/>
    <property type="match status" value="1"/>
</dbReference>
<keyword evidence="12" id="KW-1185">Reference proteome</keyword>
<dbReference type="SUPFAM" id="SSF160240">
    <property type="entry name" value="Cation efflux protein cytoplasmic domain-like"/>
    <property type="match status" value="1"/>
</dbReference>
<evidence type="ECO:0000313" key="11">
    <source>
        <dbReference type="EMBL" id="GAJ40319.1"/>
    </source>
</evidence>
<evidence type="ECO:0000256" key="7">
    <source>
        <dbReference type="ARBA" id="ARBA00023136"/>
    </source>
</evidence>
<dbReference type="GO" id="GO:0005385">
    <property type="term" value="F:zinc ion transmembrane transporter activity"/>
    <property type="evidence" value="ECO:0007669"/>
    <property type="project" value="TreeGrafter"/>
</dbReference>
<evidence type="ECO:0000259" key="10">
    <source>
        <dbReference type="Pfam" id="PF16916"/>
    </source>
</evidence>
<evidence type="ECO:0000256" key="1">
    <source>
        <dbReference type="ARBA" id="ARBA00004141"/>
    </source>
</evidence>
<keyword evidence="5 8" id="KW-1133">Transmembrane helix</keyword>
<dbReference type="InterPro" id="IPR002524">
    <property type="entry name" value="Cation_efflux"/>
</dbReference>
<feature type="transmembrane region" description="Helical" evidence="8">
    <location>
        <begin position="121"/>
        <end position="145"/>
    </location>
</feature>
<name>A0A023DG96_9BACL</name>
<feature type="domain" description="Cation efflux protein cytoplasmic" evidence="10">
    <location>
        <begin position="221"/>
        <end position="292"/>
    </location>
</feature>
<feature type="transmembrane region" description="Helical" evidence="8">
    <location>
        <begin position="49"/>
        <end position="70"/>
    </location>
</feature>
<dbReference type="InterPro" id="IPR058533">
    <property type="entry name" value="Cation_efflux_TM"/>
</dbReference>
<dbReference type="InterPro" id="IPR027469">
    <property type="entry name" value="Cation_efflux_TMD_sf"/>
</dbReference>
<comment type="similarity">
    <text evidence="2">Belongs to the cation diffusion facilitator (CDF) transporter (TC 2.A.4) family. SLC30A subfamily.</text>
</comment>